<dbReference type="InterPro" id="IPR018228">
    <property type="entry name" value="DNase_TatD-rel_CS"/>
</dbReference>
<evidence type="ECO:0000313" key="4">
    <source>
        <dbReference type="EMBL" id="MCL6270401.1"/>
    </source>
</evidence>
<accession>A0ABT0PHB0</accession>
<dbReference type="Pfam" id="PF01026">
    <property type="entry name" value="TatD_DNase"/>
    <property type="match status" value="1"/>
</dbReference>
<evidence type="ECO:0000256" key="3">
    <source>
        <dbReference type="ARBA" id="ARBA00022801"/>
    </source>
</evidence>
<keyword evidence="1" id="KW-0540">Nuclease</keyword>
<dbReference type="PANTHER" id="PTHR10060:SF15">
    <property type="entry name" value="DEOXYRIBONUCLEASE TATDN1"/>
    <property type="match status" value="1"/>
</dbReference>
<dbReference type="InterPro" id="IPR001130">
    <property type="entry name" value="TatD-like"/>
</dbReference>
<evidence type="ECO:0000313" key="5">
    <source>
        <dbReference type="Proteomes" id="UP001203338"/>
    </source>
</evidence>
<evidence type="ECO:0000256" key="1">
    <source>
        <dbReference type="ARBA" id="ARBA00022722"/>
    </source>
</evidence>
<dbReference type="PROSITE" id="PS01091">
    <property type="entry name" value="TATD_3"/>
    <property type="match status" value="1"/>
</dbReference>
<dbReference type="PANTHER" id="PTHR10060">
    <property type="entry name" value="TATD FAMILY DEOXYRIBONUCLEASE"/>
    <property type="match status" value="1"/>
</dbReference>
<dbReference type="Gene3D" id="3.20.20.140">
    <property type="entry name" value="Metal-dependent hydrolases"/>
    <property type="match status" value="1"/>
</dbReference>
<dbReference type="SUPFAM" id="SSF51556">
    <property type="entry name" value="Metallo-dependent hydrolases"/>
    <property type="match status" value="1"/>
</dbReference>
<dbReference type="PIRSF" id="PIRSF005902">
    <property type="entry name" value="DNase_TatD"/>
    <property type="match status" value="1"/>
</dbReference>
<dbReference type="GO" id="GO:0016787">
    <property type="term" value="F:hydrolase activity"/>
    <property type="evidence" value="ECO:0007669"/>
    <property type="project" value="UniProtKB-KW"/>
</dbReference>
<reference evidence="4 5" key="1">
    <citation type="submission" date="2022-05" db="EMBL/GenBank/DDBJ databases">
        <authorList>
            <person name="Park J.-S."/>
        </authorList>
    </citation>
    <scope>NUCLEOTIDE SEQUENCE [LARGE SCALE GENOMIC DNA]</scope>
    <source>
        <strain evidence="4 5">2012CJ34-2</strain>
    </source>
</reference>
<keyword evidence="2" id="KW-0479">Metal-binding</keyword>
<name>A0ABT0PHB0_9GAMM</name>
<organism evidence="4 5">
    <name type="scientific">Parendozoicomonas callyspongiae</name>
    <dbReference type="NCBI Taxonomy" id="2942213"/>
    <lineage>
        <taxon>Bacteria</taxon>
        <taxon>Pseudomonadati</taxon>
        <taxon>Pseudomonadota</taxon>
        <taxon>Gammaproteobacteria</taxon>
        <taxon>Oceanospirillales</taxon>
        <taxon>Endozoicomonadaceae</taxon>
        <taxon>Parendozoicomonas</taxon>
    </lineage>
</organism>
<dbReference type="EMBL" id="JAMFLX010000013">
    <property type="protein sequence ID" value="MCL6270401.1"/>
    <property type="molecule type" value="Genomic_DNA"/>
</dbReference>
<comment type="caution">
    <text evidence="4">The sequence shown here is derived from an EMBL/GenBank/DDBJ whole genome shotgun (WGS) entry which is preliminary data.</text>
</comment>
<dbReference type="CDD" id="cd01310">
    <property type="entry name" value="TatD_DNAse"/>
    <property type="match status" value="1"/>
</dbReference>
<dbReference type="InterPro" id="IPR050891">
    <property type="entry name" value="TatD-type_Hydrolase"/>
</dbReference>
<keyword evidence="3 4" id="KW-0378">Hydrolase</keyword>
<gene>
    <name evidence="4" type="ORF">M3P05_10765</name>
</gene>
<dbReference type="InterPro" id="IPR032466">
    <property type="entry name" value="Metal_Hydrolase"/>
</dbReference>
<protein>
    <submittedName>
        <fullName evidence="4">TatD family hydrolase</fullName>
    </submittedName>
</protein>
<proteinExistence type="predicted"/>
<dbReference type="RefSeq" id="WP_249699610.1">
    <property type="nucleotide sequence ID" value="NZ_JAMFLX010000013.1"/>
</dbReference>
<sequence>MQLELVDIGVNLGDKAFDKDRDDVVERALEAGVKTMILTGTTLEESVDTCKLADKYSECCYSTAGIHPHYAKDATDQHFDELKDLLAQPKVVAAGETGLDFNRDFSPRPIQEKVFERQVELAIETGKPLFCHERDASERFADIVKSYRDDLIDLVVHCFTADKKSLYRYLDLDLHIGITGWVCDERRGFHLHPLLRDIPANRLMIETDCPYLLPRTLKPKPKSRRNEPAFLGEVVSMIAEQTGKTVEQVAQETTHTAKAFFKI</sequence>
<evidence type="ECO:0000256" key="2">
    <source>
        <dbReference type="ARBA" id="ARBA00022723"/>
    </source>
</evidence>
<dbReference type="Proteomes" id="UP001203338">
    <property type="component" value="Unassembled WGS sequence"/>
</dbReference>
<keyword evidence="5" id="KW-1185">Reference proteome</keyword>